<sequence length="50" mass="6223">MVKTQHRWMSKILSQKRGIEVYVKYPDEQLQTEAERTRLQTDFAELWYKY</sequence>
<organism evidence="1 2">
    <name type="scientific">Dreissena polymorpha</name>
    <name type="common">Zebra mussel</name>
    <name type="synonym">Mytilus polymorpha</name>
    <dbReference type="NCBI Taxonomy" id="45954"/>
    <lineage>
        <taxon>Eukaryota</taxon>
        <taxon>Metazoa</taxon>
        <taxon>Spiralia</taxon>
        <taxon>Lophotrochozoa</taxon>
        <taxon>Mollusca</taxon>
        <taxon>Bivalvia</taxon>
        <taxon>Autobranchia</taxon>
        <taxon>Heteroconchia</taxon>
        <taxon>Euheterodonta</taxon>
        <taxon>Imparidentia</taxon>
        <taxon>Neoheterodontei</taxon>
        <taxon>Myida</taxon>
        <taxon>Dreissenoidea</taxon>
        <taxon>Dreissenidae</taxon>
        <taxon>Dreissena</taxon>
    </lineage>
</organism>
<dbReference type="Proteomes" id="UP000828390">
    <property type="component" value="Unassembled WGS sequence"/>
</dbReference>
<keyword evidence="2" id="KW-1185">Reference proteome</keyword>
<gene>
    <name evidence="1" type="ORF">DPMN_154577</name>
</gene>
<comment type="caution">
    <text evidence="1">The sequence shown here is derived from an EMBL/GenBank/DDBJ whole genome shotgun (WGS) entry which is preliminary data.</text>
</comment>
<dbReference type="AlphaFoldDB" id="A0A9D4FKR3"/>
<evidence type="ECO:0000313" key="2">
    <source>
        <dbReference type="Proteomes" id="UP000828390"/>
    </source>
</evidence>
<proteinExistence type="predicted"/>
<name>A0A9D4FKR3_DREPO</name>
<reference evidence="1" key="2">
    <citation type="submission" date="2020-11" db="EMBL/GenBank/DDBJ databases">
        <authorList>
            <person name="McCartney M.A."/>
            <person name="Auch B."/>
            <person name="Kono T."/>
            <person name="Mallez S."/>
            <person name="Becker A."/>
            <person name="Gohl D.M."/>
            <person name="Silverstein K.A.T."/>
            <person name="Koren S."/>
            <person name="Bechman K.B."/>
            <person name="Herman A."/>
            <person name="Abrahante J.E."/>
            <person name="Garbe J."/>
        </authorList>
    </citation>
    <scope>NUCLEOTIDE SEQUENCE</scope>
    <source>
        <strain evidence="1">Duluth1</strain>
        <tissue evidence="1">Whole animal</tissue>
    </source>
</reference>
<protein>
    <submittedName>
        <fullName evidence="1">Uncharacterized protein</fullName>
    </submittedName>
</protein>
<accession>A0A9D4FKR3</accession>
<evidence type="ECO:0000313" key="1">
    <source>
        <dbReference type="EMBL" id="KAH3800934.1"/>
    </source>
</evidence>
<dbReference type="EMBL" id="JAIWYP010000007">
    <property type="protein sequence ID" value="KAH3800934.1"/>
    <property type="molecule type" value="Genomic_DNA"/>
</dbReference>
<reference evidence="1" key="1">
    <citation type="journal article" date="2019" name="bioRxiv">
        <title>The Genome of the Zebra Mussel, Dreissena polymorpha: A Resource for Invasive Species Research.</title>
        <authorList>
            <person name="McCartney M.A."/>
            <person name="Auch B."/>
            <person name="Kono T."/>
            <person name="Mallez S."/>
            <person name="Zhang Y."/>
            <person name="Obille A."/>
            <person name="Becker A."/>
            <person name="Abrahante J.E."/>
            <person name="Garbe J."/>
            <person name="Badalamenti J.P."/>
            <person name="Herman A."/>
            <person name="Mangelson H."/>
            <person name="Liachko I."/>
            <person name="Sullivan S."/>
            <person name="Sone E.D."/>
            <person name="Koren S."/>
            <person name="Silverstein K.A.T."/>
            <person name="Beckman K.B."/>
            <person name="Gohl D.M."/>
        </authorList>
    </citation>
    <scope>NUCLEOTIDE SEQUENCE</scope>
    <source>
        <strain evidence="1">Duluth1</strain>
        <tissue evidence="1">Whole animal</tissue>
    </source>
</reference>